<dbReference type="EMBL" id="KZ825315">
    <property type="protein sequence ID" value="RAH49998.1"/>
    <property type="molecule type" value="Genomic_DNA"/>
</dbReference>
<protein>
    <submittedName>
        <fullName evidence="1">Ferric-chelate reductase</fullName>
    </submittedName>
</protein>
<accession>A0ACD1GLI8</accession>
<evidence type="ECO:0000313" key="2">
    <source>
        <dbReference type="Proteomes" id="UP000249057"/>
    </source>
</evidence>
<keyword evidence="2" id="KW-1185">Reference proteome</keyword>
<name>A0ACD1GLI8_9EURO</name>
<evidence type="ECO:0000313" key="1">
    <source>
        <dbReference type="EMBL" id="RAH49998.1"/>
    </source>
</evidence>
<reference evidence="1" key="1">
    <citation type="submission" date="2018-02" db="EMBL/GenBank/DDBJ databases">
        <title>The genomes of Aspergillus section Nigri reveals drivers in fungal speciation.</title>
        <authorList>
            <consortium name="DOE Joint Genome Institute"/>
            <person name="Vesth T.C."/>
            <person name="Nybo J."/>
            <person name="Theobald S."/>
            <person name="Brandl J."/>
            <person name="Frisvad J.C."/>
            <person name="Nielsen K.F."/>
            <person name="Lyhne E.K."/>
            <person name="Kogle M.E."/>
            <person name="Kuo A."/>
            <person name="Riley R."/>
            <person name="Clum A."/>
            <person name="Nolan M."/>
            <person name="Lipzen A."/>
            <person name="Salamov A."/>
            <person name="Henrissat B."/>
            <person name="Wiebenga A."/>
            <person name="De vries R.P."/>
            <person name="Grigoriev I.V."/>
            <person name="Mortensen U.H."/>
            <person name="Andersen M.R."/>
            <person name="Baker S.E."/>
        </authorList>
    </citation>
    <scope>NUCLEOTIDE SEQUENCE</scope>
    <source>
        <strain evidence="1">CBS 621.78</strain>
    </source>
</reference>
<organism evidence="1 2">
    <name type="scientific">Aspergillus brunneoviolaceus CBS 621.78</name>
    <dbReference type="NCBI Taxonomy" id="1450534"/>
    <lineage>
        <taxon>Eukaryota</taxon>
        <taxon>Fungi</taxon>
        <taxon>Dikarya</taxon>
        <taxon>Ascomycota</taxon>
        <taxon>Pezizomycotina</taxon>
        <taxon>Eurotiomycetes</taxon>
        <taxon>Eurotiomycetidae</taxon>
        <taxon>Eurotiales</taxon>
        <taxon>Aspergillaceae</taxon>
        <taxon>Aspergillus</taxon>
        <taxon>Aspergillus subgen. Circumdati</taxon>
    </lineage>
</organism>
<sequence>MSAAWLTPPVQLTGSRKFTCDGFTTEQCDYYMQRWHFWYIADYVYALPTIAFFMCSIGIFIVGYFLSSILGSRRKFQGPRLWQKLVAFIRYLSYRGFHVWALGWNSAPLGVLLLGAAGAVFFLCKPPSPWERMSMLMKAGLSGMVLIPQPYYWSSLDYGGSPPLATRSGWMALACMPFVFATATKTSWLTLFTGVSHEKLQVFHRWISYAFFVLALLHTFPFIVYHIRFHDMVMQFEMSLVFYWTGIVALIFQAWLTFASHSVIRGLGYEFFKATHFFAAAVFVLIFFWHCDYTLTSWHYFIATAAVYVPCFLHPWLRTLFEYGMCQRAQVHLESNGFIRITIPVSFRWRPGQHCFLRFTGFGLLHALSAHPFTICSLPAEKPGDQSYLVFYIRHQGGFTARLHEYAVAHPEASVSVLVDGPYGGIDLQSYVRSSNLLLIAGGSGIGWTLPCIQQFLVSRSASGDVECGQGIDVVSEDDTPATRQNNPPSSNGISAPRSLRIILATRDTESRMWFDQAISRLLEEFSVPGVLLDLHIQIHLTGDEADRQPTQRQQTPAQLKEQGPLPANADVSDDQAMLTMIESSKGRPRLPEIIQEAVHPGESLGVYVCGPISMQSDVRNAVADENLKVLKGAKSGGIYLHCEHFQWA</sequence>
<dbReference type="Proteomes" id="UP000249057">
    <property type="component" value="Unassembled WGS sequence"/>
</dbReference>
<gene>
    <name evidence="1" type="ORF">BO95DRAFT_478894</name>
</gene>
<proteinExistence type="predicted"/>